<feature type="transmembrane region" description="Helical" evidence="8">
    <location>
        <begin position="78"/>
        <end position="101"/>
    </location>
</feature>
<dbReference type="PANTHER" id="PTHR22926:SF3">
    <property type="entry name" value="UNDECAPRENYL-PHOSPHATE ALPHA-N-ACETYLGLUCOSAMINYL 1-PHOSPHATE TRANSFERASE"/>
    <property type="match status" value="1"/>
</dbReference>
<evidence type="ECO:0000256" key="8">
    <source>
        <dbReference type="SAM" id="Phobius"/>
    </source>
</evidence>
<feature type="transmembrane region" description="Helical" evidence="8">
    <location>
        <begin position="221"/>
        <end position="240"/>
    </location>
</feature>
<organism evidence="9 10">
    <name type="scientific">Candidatus Berkelbacteria bacterium CG_4_10_14_0_2_um_filter_35_9_33_12</name>
    <dbReference type="NCBI Taxonomy" id="1974499"/>
    <lineage>
        <taxon>Bacteria</taxon>
        <taxon>Candidatus Berkelbacteria</taxon>
    </lineage>
</organism>
<name>A0A2M7W463_9BACT</name>
<dbReference type="GO" id="GO:0044038">
    <property type="term" value="P:cell wall macromolecule biosynthetic process"/>
    <property type="evidence" value="ECO:0007669"/>
    <property type="project" value="TreeGrafter"/>
</dbReference>
<evidence type="ECO:0000256" key="3">
    <source>
        <dbReference type="ARBA" id="ARBA00022679"/>
    </source>
</evidence>
<keyword evidence="3 9" id="KW-0808">Transferase</keyword>
<evidence type="ECO:0000256" key="1">
    <source>
        <dbReference type="ARBA" id="ARBA00004651"/>
    </source>
</evidence>
<comment type="caution">
    <text evidence="9">The sequence shown here is derived from an EMBL/GenBank/DDBJ whole genome shotgun (WGS) entry which is preliminary data.</text>
</comment>
<evidence type="ECO:0000313" key="9">
    <source>
        <dbReference type="EMBL" id="PJA20472.1"/>
    </source>
</evidence>
<feature type="transmembrane region" description="Helical" evidence="8">
    <location>
        <begin position="198"/>
        <end position="214"/>
    </location>
</feature>
<feature type="transmembrane region" description="Helical" evidence="8">
    <location>
        <begin position="322"/>
        <end position="341"/>
    </location>
</feature>
<evidence type="ECO:0000256" key="7">
    <source>
        <dbReference type="PIRSR" id="PIRSR600715-1"/>
    </source>
</evidence>
<gene>
    <name evidence="9" type="ORF">COX60_01615</name>
</gene>
<dbReference type="AlphaFoldDB" id="A0A2M7W463"/>
<feature type="transmembrane region" description="Helical" evidence="8">
    <location>
        <begin position="47"/>
        <end position="66"/>
    </location>
</feature>
<proteinExistence type="predicted"/>
<feature type="binding site" evidence="7">
    <location>
        <position position="163"/>
    </location>
    <ligand>
        <name>Mg(2+)</name>
        <dbReference type="ChEBI" id="CHEBI:18420"/>
    </ligand>
</feature>
<sequence length="349" mass="39029">MIYGIYFIISLVISLLLVPKIRSFALANGIIDKPNKRKIHRGKIARLGGVAVFLAFWLVIILVSIFNQDLLNFSGNKFLLIDSNLWAILIGSLIMLILGIIDDIRGVKSTTKLFWHFIVGFIVVCLGIKIWWVHNPFGGFLTIDDWSYLLVPLWVVLMINVMNWWDGVDGQASGIGIIASIIIFILSISKYVDQPSSAIIMIILAGSLLGFLRYNFNPASIFLGDSGSQFIGFMLAIGAIVSGAKIATASLVLGFPILDAMWVIIRRILSKKSIFEADRMHFHHRLLDLGYSQKKTVLIMYLISAFFGTIALMTLGRSELKLLSLIWLFFVMIVTGIILSLKAKQYGRK</sequence>
<comment type="cofactor">
    <cofactor evidence="7">
        <name>Mg(2+)</name>
        <dbReference type="ChEBI" id="CHEBI:18420"/>
    </cofactor>
</comment>
<evidence type="ECO:0000256" key="6">
    <source>
        <dbReference type="ARBA" id="ARBA00023136"/>
    </source>
</evidence>
<comment type="subcellular location">
    <subcellularLocation>
        <location evidence="1">Cell membrane</location>
        <topology evidence="1">Multi-pass membrane protein</topology>
    </subcellularLocation>
</comment>
<feature type="transmembrane region" description="Helical" evidence="8">
    <location>
        <begin position="6"/>
        <end position="27"/>
    </location>
</feature>
<dbReference type="PANTHER" id="PTHR22926">
    <property type="entry name" value="PHOSPHO-N-ACETYLMURAMOYL-PENTAPEPTIDE-TRANSFERASE"/>
    <property type="match status" value="1"/>
</dbReference>
<reference evidence="10" key="1">
    <citation type="submission" date="2017-09" db="EMBL/GenBank/DDBJ databases">
        <title>Depth-based differentiation of microbial function through sediment-hosted aquifers and enrichment of novel symbionts in the deep terrestrial subsurface.</title>
        <authorList>
            <person name="Probst A.J."/>
            <person name="Ladd B."/>
            <person name="Jarett J.K."/>
            <person name="Geller-Mcgrath D.E."/>
            <person name="Sieber C.M.K."/>
            <person name="Emerson J.B."/>
            <person name="Anantharaman K."/>
            <person name="Thomas B.C."/>
            <person name="Malmstrom R."/>
            <person name="Stieglmeier M."/>
            <person name="Klingl A."/>
            <person name="Woyke T."/>
            <person name="Ryan C.M."/>
            <person name="Banfield J.F."/>
        </authorList>
    </citation>
    <scope>NUCLEOTIDE SEQUENCE [LARGE SCALE GENOMIC DNA]</scope>
</reference>
<feature type="transmembrane region" description="Helical" evidence="8">
    <location>
        <begin position="246"/>
        <end position="265"/>
    </location>
</feature>
<dbReference type="GO" id="GO:0046872">
    <property type="term" value="F:metal ion binding"/>
    <property type="evidence" value="ECO:0007669"/>
    <property type="project" value="UniProtKB-KW"/>
</dbReference>
<evidence type="ECO:0000256" key="4">
    <source>
        <dbReference type="ARBA" id="ARBA00022692"/>
    </source>
</evidence>
<evidence type="ECO:0000256" key="2">
    <source>
        <dbReference type="ARBA" id="ARBA00022475"/>
    </source>
</evidence>
<feature type="transmembrane region" description="Helical" evidence="8">
    <location>
        <begin position="172"/>
        <end position="192"/>
    </location>
</feature>
<keyword evidence="7" id="KW-0460">Magnesium</keyword>
<feature type="transmembrane region" description="Helical" evidence="8">
    <location>
        <begin position="113"/>
        <end position="134"/>
    </location>
</feature>
<dbReference type="GO" id="GO:0009103">
    <property type="term" value="P:lipopolysaccharide biosynthetic process"/>
    <property type="evidence" value="ECO:0007669"/>
    <property type="project" value="TreeGrafter"/>
</dbReference>
<feature type="transmembrane region" description="Helical" evidence="8">
    <location>
        <begin position="146"/>
        <end position="165"/>
    </location>
</feature>
<feature type="binding site" evidence="7">
    <location>
        <position position="225"/>
    </location>
    <ligand>
        <name>Mg(2+)</name>
        <dbReference type="ChEBI" id="CHEBI:18420"/>
    </ligand>
</feature>
<evidence type="ECO:0000256" key="5">
    <source>
        <dbReference type="ARBA" id="ARBA00022989"/>
    </source>
</evidence>
<dbReference type="InterPro" id="IPR000715">
    <property type="entry name" value="Glycosyl_transferase_4"/>
</dbReference>
<dbReference type="GO" id="GO:0071555">
    <property type="term" value="P:cell wall organization"/>
    <property type="evidence" value="ECO:0007669"/>
    <property type="project" value="TreeGrafter"/>
</dbReference>
<protein>
    <submittedName>
        <fullName evidence="9">Undecaprenyl-phosphate alpha-N-acetylglucosaminyl 1-phosphate transferase</fullName>
    </submittedName>
</protein>
<dbReference type="Proteomes" id="UP000230137">
    <property type="component" value="Unassembled WGS sequence"/>
</dbReference>
<dbReference type="GO" id="GO:0005886">
    <property type="term" value="C:plasma membrane"/>
    <property type="evidence" value="ECO:0007669"/>
    <property type="project" value="UniProtKB-SubCell"/>
</dbReference>
<keyword evidence="5 8" id="KW-1133">Transmembrane helix</keyword>
<accession>A0A2M7W463</accession>
<feature type="transmembrane region" description="Helical" evidence="8">
    <location>
        <begin position="297"/>
        <end position="316"/>
    </location>
</feature>
<evidence type="ECO:0000313" key="10">
    <source>
        <dbReference type="Proteomes" id="UP000230137"/>
    </source>
</evidence>
<keyword evidence="7" id="KW-0479">Metal-binding</keyword>
<dbReference type="GO" id="GO:0016780">
    <property type="term" value="F:phosphotransferase activity, for other substituted phosphate groups"/>
    <property type="evidence" value="ECO:0007669"/>
    <property type="project" value="InterPro"/>
</dbReference>
<keyword evidence="4 8" id="KW-0812">Transmembrane</keyword>
<keyword evidence="6 8" id="KW-0472">Membrane</keyword>
<keyword evidence="2" id="KW-1003">Cell membrane</keyword>
<dbReference type="EMBL" id="PFQF01000027">
    <property type="protein sequence ID" value="PJA20472.1"/>
    <property type="molecule type" value="Genomic_DNA"/>
</dbReference>
<dbReference type="Pfam" id="PF00953">
    <property type="entry name" value="Glycos_transf_4"/>
    <property type="match status" value="1"/>
</dbReference>
<dbReference type="CDD" id="cd06853">
    <property type="entry name" value="GT_WecA_like"/>
    <property type="match status" value="1"/>
</dbReference>